<evidence type="ECO:0000259" key="5">
    <source>
        <dbReference type="PROSITE" id="PS51460"/>
    </source>
</evidence>
<accession>A0AAV2TP10</accession>
<dbReference type="SUPFAM" id="SSF143575">
    <property type="entry name" value="GAS2 domain-like"/>
    <property type="match status" value="1"/>
</dbReference>
<evidence type="ECO:0000256" key="2">
    <source>
        <dbReference type="ARBA" id="ARBA00022490"/>
    </source>
</evidence>
<organism evidence="6 7">
    <name type="scientific">Calicophoron daubneyi</name>
    <name type="common">Rumen fluke</name>
    <name type="synonym">Paramphistomum daubneyi</name>
    <dbReference type="NCBI Taxonomy" id="300641"/>
    <lineage>
        <taxon>Eukaryota</taxon>
        <taxon>Metazoa</taxon>
        <taxon>Spiralia</taxon>
        <taxon>Lophotrochozoa</taxon>
        <taxon>Platyhelminthes</taxon>
        <taxon>Trematoda</taxon>
        <taxon>Digenea</taxon>
        <taxon>Plagiorchiida</taxon>
        <taxon>Pronocephalata</taxon>
        <taxon>Paramphistomoidea</taxon>
        <taxon>Paramphistomidae</taxon>
        <taxon>Calicophoron</taxon>
    </lineage>
</organism>
<feature type="region of interest" description="Disordered" evidence="4">
    <location>
        <begin position="360"/>
        <end position="422"/>
    </location>
</feature>
<comment type="subcellular location">
    <subcellularLocation>
        <location evidence="1">Cytoplasm</location>
        <location evidence="1">Cytoskeleton</location>
    </subcellularLocation>
</comment>
<dbReference type="GO" id="GO:0051764">
    <property type="term" value="P:actin crosslink formation"/>
    <property type="evidence" value="ECO:0007669"/>
    <property type="project" value="TreeGrafter"/>
</dbReference>
<dbReference type="PANTHER" id="PTHR46756">
    <property type="entry name" value="TRANSGELIN"/>
    <property type="match status" value="1"/>
</dbReference>
<dbReference type="EMBL" id="CAXLJL010000345">
    <property type="protein sequence ID" value="CAL5136723.1"/>
    <property type="molecule type" value="Genomic_DNA"/>
</dbReference>
<dbReference type="SMART" id="SM00243">
    <property type="entry name" value="GAS2"/>
    <property type="match status" value="1"/>
</dbReference>
<feature type="compositionally biased region" description="Polar residues" evidence="4">
    <location>
        <begin position="361"/>
        <end position="387"/>
    </location>
</feature>
<dbReference type="GO" id="GO:0008093">
    <property type="term" value="F:cytoskeletal anchor activity"/>
    <property type="evidence" value="ECO:0007669"/>
    <property type="project" value="TreeGrafter"/>
</dbReference>
<feature type="domain" description="GAR" evidence="5">
    <location>
        <begin position="514"/>
        <end position="588"/>
    </location>
</feature>
<gene>
    <name evidence="6" type="ORF">CDAUBV1_LOCUS10842</name>
</gene>
<dbReference type="InterPro" id="IPR036534">
    <property type="entry name" value="GAR_dom_sf"/>
</dbReference>
<dbReference type="AlphaFoldDB" id="A0AAV2TP10"/>
<feature type="compositionally biased region" description="Polar residues" evidence="4">
    <location>
        <begin position="487"/>
        <end position="516"/>
    </location>
</feature>
<dbReference type="InterPro" id="IPR003108">
    <property type="entry name" value="GAR_dom"/>
</dbReference>
<evidence type="ECO:0000313" key="6">
    <source>
        <dbReference type="EMBL" id="CAL5136723.1"/>
    </source>
</evidence>
<name>A0AAV2TP10_CALDB</name>
<dbReference type="PROSITE" id="PS51460">
    <property type="entry name" value="GAR"/>
    <property type="match status" value="1"/>
</dbReference>
<evidence type="ECO:0000256" key="3">
    <source>
        <dbReference type="ARBA" id="ARBA00023212"/>
    </source>
</evidence>
<keyword evidence="3" id="KW-0206">Cytoskeleton</keyword>
<feature type="compositionally biased region" description="Polar residues" evidence="4">
    <location>
        <begin position="655"/>
        <end position="671"/>
    </location>
</feature>
<feature type="region of interest" description="Disordered" evidence="4">
    <location>
        <begin position="296"/>
        <end position="317"/>
    </location>
</feature>
<dbReference type="GO" id="GO:0005884">
    <property type="term" value="C:actin filament"/>
    <property type="evidence" value="ECO:0007669"/>
    <property type="project" value="TreeGrafter"/>
</dbReference>
<comment type="caution">
    <text evidence="6">The sequence shown here is derived from an EMBL/GenBank/DDBJ whole genome shotgun (WGS) entry which is preliminary data.</text>
</comment>
<dbReference type="SUPFAM" id="SSF47576">
    <property type="entry name" value="Calponin-homology domain, CH-domain"/>
    <property type="match status" value="1"/>
</dbReference>
<dbReference type="Pfam" id="PF02187">
    <property type="entry name" value="GAS2"/>
    <property type="match status" value="1"/>
</dbReference>
<dbReference type="Gene3D" id="3.30.920.20">
    <property type="entry name" value="Gas2-like domain"/>
    <property type="match status" value="1"/>
</dbReference>
<dbReference type="GO" id="GO:0051015">
    <property type="term" value="F:actin filament binding"/>
    <property type="evidence" value="ECO:0007669"/>
    <property type="project" value="TreeGrafter"/>
</dbReference>
<proteinExistence type="predicted"/>
<dbReference type="PANTHER" id="PTHR46756:SF13">
    <property type="entry name" value="GROWTH ARREST-SPECIFIC PROTEIN 2"/>
    <property type="match status" value="1"/>
</dbReference>
<evidence type="ECO:0000256" key="4">
    <source>
        <dbReference type="SAM" id="MobiDB-lite"/>
    </source>
</evidence>
<reference evidence="6" key="1">
    <citation type="submission" date="2024-06" db="EMBL/GenBank/DDBJ databases">
        <authorList>
            <person name="Liu X."/>
            <person name="Lenzi L."/>
            <person name="Haldenby T S."/>
            <person name="Uol C."/>
        </authorList>
    </citation>
    <scope>NUCLEOTIDE SEQUENCE</scope>
</reference>
<dbReference type="InterPro" id="IPR036872">
    <property type="entry name" value="CH_dom_sf"/>
</dbReference>
<sequence length="726" mass="80418">MSTGVLRQSDSLFDLRGAPDSGFIDTEGHASKFIQILDESMCVVREDLSDWLQRYLFSTADAPPIEPPYLLFRLRSGLWLSRLAYKLNQSVLCRDPTGGNERRIPVANEHSYEFLRGAVSNYNLKTLSRSSLPPFPRELVLCAQLALGPQDLCTYGYSSNPSDSSSDSSTHLTVEPQVAGVQTKKLSIADRWLARDNISVFLKWCKDLGIPQTVLFETTGLVHRTEEKNVLLTLMELARIASRFGLEDLPELVRMEREIDLLEERRLRMESVDPSSECNPNSRTDSVASAKTMGNFTVQRPSNNQSIDLPRGSGDTDADTTFVSKFNWEPNHNGMRNIDSAQSDSGHTNHDVQIVFPPSGAISNGTQMRSNGETQTNSLGPSDQTTIEIPVKGRPPFAMNSGIQTSRHGNQSDKLSRGTEANGTSTAIVRVHQTAEFGGQTNSNSFFGSNQTDSLNSAMEGVSATGDDVRTPTQYPYSAPVSDRTDSSVATGSGDANSSGFGSQTESSDDVQTPTRRPSDPFVARQVVQKIALCTCCNRFHMQKLEEGRYRLGNRVYYLRRFRNHVMVRVGGGWLTLDEFLARHDPCRKKAVKTRRATEIIPPSEKLDSNEDVRQRACSTVTNKPLPCSGSLVNLHRRTSTSSNDSHESAESAKSCFSGNHKTSHLTTSQRRLVRTPEPPARRNVSKGPYLPIPQRSREPSPRGKTTPPRSRTNSAPRIQKHARRP</sequence>
<dbReference type="Gene3D" id="1.10.418.10">
    <property type="entry name" value="Calponin-like domain"/>
    <property type="match status" value="1"/>
</dbReference>
<dbReference type="Proteomes" id="UP001497525">
    <property type="component" value="Unassembled WGS sequence"/>
</dbReference>
<evidence type="ECO:0000256" key="1">
    <source>
        <dbReference type="ARBA" id="ARBA00004245"/>
    </source>
</evidence>
<dbReference type="GO" id="GO:0008017">
    <property type="term" value="F:microtubule binding"/>
    <property type="evidence" value="ECO:0007669"/>
    <property type="project" value="InterPro"/>
</dbReference>
<feature type="region of interest" description="Disordered" evidence="4">
    <location>
        <begin position="629"/>
        <end position="726"/>
    </location>
</feature>
<feature type="compositionally biased region" description="Polar residues" evidence="4">
    <location>
        <begin position="296"/>
        <end position="307"/>
    </location>
</feature>
<feature type="compositionally biased region" description="Polar residues" evidence="4">
    <location>
        <begin position="708"/>
        <end position="717"/>
    </location>
</feature>
<feature type="region of interest" description="Disordered" evidence="4">
    <location>
        <begin position="461"/>
        <end position="521"/>
    </location>
</feature>
<evidence type="ECO:0000313" key="7">
    <source>
        <dbReference type="Proteomes" id="UP001497525"/>
    </source>
</evidence>
<keyword evidence="2" id="KW-0963">Cytoplasm</keyword>
<protein>
    <recommendedName>
        <fullName evidence="5">GAR domain-containing protein</fullName>
    </recommendedName>
</protein>